<comment type="caution">
    <text evidence="4">The sequence shown here is derived from an EMBL/GenBank/DDBJ whole genome shotgun (WGS) entry which is preliminary data.</text>
</comment>
<evidence type="ECO:0000259" key="3">
    <source>
        <dbReference type="Pfam" id="PF26434"/>
    </source>
</evidence>
<feature type="compositionally biased region" description="Polar residues" evidence="2">
    <location>
        <begin position="363"/>
        <end position="382"/>
    </location>
</feature>
<evidence type="ECO:0000313" key="4">
    <source>
        <dbReference type="EMBL" id="KAJ5443703.1"/>
    </source>
</evidence>
<reference evidence="4" key="2">
    <citation type="journal article" date="2023" name="IMA Fungus">
        <title>Comparative genomic study of the Penicillium genus elucidates a diverse pangenome and 15 lateral gene transfer events.</title>
        <authorList>
            <person name="Petersen C."/>
            <person name="Sorensen T."/>
            <person name="Nielsen M.R."/>
            <person name="Sondergaard T.E."/>
            <person name="Sorensen J.L."/>
            <person name="Fitzpatrick D.A."/>
            <person name="Frisvad J.C."/>
            <person name="Nielsen K.L."/>
        </authorList>
    </citation>
    <scope>NUCLEOTIDE SEQUENCE</scope>
    <source>
        <strain evidence="4">IBT 16125</strain>
    </source>
</reference>
<dbReference type="Proteomes" id="UP001213681">
    <property type="component" value="Unassembled WGS sequence"/>
</dbReference>
<proteinExistence type="predicted"/>
<feature type="region of interest" description="Disordered" evidence="2">
    <location>
        <begin position="297"/>
        <end position="320"/>
    </location>
</feature>
<organism evidence="4 5">
    <name type="scientific">Penicillium daleae</name>
    <dbReference type="NCBI Taxonomy" id="63821"/>
    <lineage>
        <taxon>Eukaryota</taxon>
        <taxon>Fungi</taxon>
        <taxon>Dikarya</taxon>
        <taxon>Ascomycota</taxon>
        <taxon>Pezizomycotina</taxon>
        <taxon>Eurotiomycetes</taxon>
        <taxon>Eurotiomycetidae</taxon>
        <taxon>Eurotiales</taxon>
        <taxon>Aspergillaceae</taxon>
        <taxon>Penicillium</taxon>
    </lineage>
</organism>
<keyword evidence="5" id="KW-1185">Reference proteome</keyword>
<feature type="region of interest" description="Disordered" evidence="2">
    <location>
        <begin position="1"/>
        <end position="42"/>
    </location>
</feature>
<dbReference type="AlphaFoldDB" id="A0AAD6C113"/>
<name>A0AAD6C113_9EURO</name>
<feature type="compositionally biased region" description="Basic and acidic residues" evidence="2">
    <location>
        <begin position="404"/>
        <end position="421"/>
    </location>
</feature>
<dbReference type="RefSeq" id="XP_056763783.1">
    <property type="nucleotide sequence ID" value="XM_056910957.1"/>
</dbReference>
<feature type="domain" description="YAG7-like dimerisation" evidence="3">
    <location>
        <begin position="159"/>
        <end position="229"/>
    </location>
</feature>
<dbReference type="InterPro" id="IPR058602">
    <property type="entry name" value="YAG7_dimerisation_dom"/>
</dbReference>
<feature type="compositionally biased region" description="Polar residues" evidence="2">
    <location>
        <begin position="308"/>
        <end position="320"/>
    </location>
</feature>
<protein>
    <recommendedName>
        <fullName evidence="3">YAG7-like dimerisation domain-containing protein</fullName>
    </recommendedName>
</protein>
<gene>
    <name evidence="4" type="ORF">N7458_007575</name>
</gene>
<evidence type="ECO:0000256" key="2">
    <source>
        <dbReference type="SAM" id="MobiDB-lite"/>
    </source>
</evidence>
<reference evidence="4" key="1">
    <citation type="submission" date="2022-12" db="EMBL/GenBank/DDBJ databases">
        <authorList>
            <person name="Petersen C."/>
        </authorList>
    </citation>
    <scope>NUCLEOTIDE SEQUENCE</scope>
    <source>
        <strain evidence="4">IBT 16125</strain>
    </source>
</reference>
<sequence length="453" mass="47583">MAPASATSQKPNDKAKKQTSQASSTPKAESESPVCETDSNEPTYLKELQKSLRNALKKLNATSKIDVIIAENHGKSLDDLVAEKKINADQKAQAMKKPALQASIAQIEEQIGNYKQFAAQYEARLESQKAALEKAHQEELEAVRANAIADATETSSRVLREQLLTLTKFLCAAANMRHAGEAESLESRAFEGVLFQVYGGNKKAVDSMVKLVDGADEKVVGVEGEALELSCKYCVATSCMPSPNPHTNIYFFLDGDVKLASNKFAPAEETPEVTIESAAVSDPTVANAGLTELQDPSVSDELAASEAANATPQAGQVAPPSQTLISDAANQVAETTYNPTSMESSATTDGWVEVPRDPAETETGLQATPADVNNNTVATEGTATGAKGQNGGQNGRGRGHRRPRGGDGSRGRGGGRGEFRGRGRGGRGGRGRGGSNGSPAATPSPESQGAVQW</sequence>
<feature type="compositionally biased region" description="Polar residues" evidence="2">
    <location>
        <begin position="437"/>
        <end position="453"/>
    </location>
</feature>
<dbReference type="EMBL" id="JAPVEA010000007">
    <property type="protein sequence ID" value="KAJ5443703.1"/>
    <property type="molecule type" value="Genomic_DNA"/>
</dbReference>
<dbReference type="Pfam" id="PF26434">
    <property type="entry name" value="YAG7_C"/>
    <property type="match status" value="1"/>
</dbReference>
<feature type="compositionally biased region" description="Polar residues" evidence="2">
    <location>
        <begin position="1"/>
        <end position="10"/>
    </location>
</feature>
<feature type="compositionally biased region" description="Polar residues" evidence="2">
    <location>
        <begin position="18"/>
        <end position="27"/>
    </location>
</feature>
<keyword evidence="1" id="KW-0175">Coiled coil</keyword>
<dbReference type="GeneID" id="81601200"/>
<evidence type="ECO:0000313" key="5">
    <source>
        <dbReference type="Proteomes" id="UP001213681"/>
    </source>
</evidence>
<feature type="region of interest" description="Disordered" evidence="2">
    <location>
        <begin position="358"/>
        <end position="453"/>
    </location>
</feature>
<accession>A0AAD6C113</accession>
<feature type="coiled-coil region" evidence="1">
    <location>
        <begin position="104"/>
        <end position="142"/>
    </location>
</feature>
<evidence type="ECO:0000256" key="1">
    <source>
        <dbReference type="SAM" id="Coils"/>
    </source>
</evidence>